<evidence type="ECO:0000259" key="3">
    <source>
        <dbReference type="Pfam" id="PF10374"/>
    </source>
</evidence>
<proteinExistence type="predicted"/>
<keyword evidence="5" id="KW-1185">Reference proteome</keyword>
<dbReference type="AlphaFoldDB" id="A0A194XI16"/>
<evidence type="ECO:0000313" key="4">
    <source>
        <dbReference type="EMBL" id="KUJ19865.1"/>
    </source>
</evidence>
<name>A0A194XI16_MOLSC</name>
<feature type="region of interest" description="Disordered" evidence="1">
    <location>
        <begin position="679"/>
        <end position="698"/>
    </location>
</feature>
<dbReference type="OrthoDB" id="69928at2759"/>
<feature type="domain" description="Telomerase activating protein Est1-like N-terminal" evidence="3">
    <location>
        <begin position="61"/>
        <end position="180"/>
    </location>
</feature>
<dbReference type="KEGG" id="psco:LY89DRAFT_731115"/>
<reference evidence="4 5" key="1">
    <citation type="submission" date="2015-10" db="EMBL/GenBank/DDBJ databases">
        <title>Full genome of DAOMC 229536 Phialocephala scopiformis, a fungal endophyte of spruce producing the potent anti-insectan compound rugulosin.</title>
        <authorList>
            <consortium name="DOE Joint Genome Institute"/>
            <person name="Walker A.K."/>
            <person name="Frasz S.L."/>
            <person name="Seifert K.A."/>
            <person name="Miller J.D."/>
            <person name="Mondo S.J."/>
            <person name="Labutti K."/>
            <person name="Lipzen A."/>
            <person name="Dockter R."/>
            <person name="Kennedy M."/>
            <person name="Grigoriev I.V."/>
            <person name="Spatafora J.W."/>
        </authorList>
    </citation>
    <scope>NUCLEOTIDE SEQUENCE [LARGE SCALE GENOMIC DNA]</scope>
    <source>
        <strain evidence="4 5">CBS 120377</strain>
    </source>
</reference>
<dbReference type="SUPFAM" id="SSF48452">
    <property type="entry name" value="TPR-like"/>
    <property type="match status" value="1"/>
</dbReference>
<dbReference type="STRING" id="149040.A0A194XI16"/>
<dbReference type="PANTHER" id="PTHR15696:SF36">
    <property type="entry name" value="NONSENSE-MEDIATED MRNA DECAY FACTOR"/>
    <property type="match status" value="1"/>
</dbReference>
<evidence type="ECO:0000259" key="2">
    <source>
        <dbReference type="Pfam" id="PF10373"/>
    </source>
</evidence>
<accession>A0A194XI16</accession>
<dbReference type="InParanoid" id="A0A194XI16"/>
<dbReference type="RefSeq" id="XP_018074220.1">
    <property type="nucleotide sequence ID" value="XM_018219544.1"/>
</dbReference>
<dbReference type="InterPro" id="IPR011990">
    <property type="entry name" value="TPR-like_helical_dom_sf"/>
</dbReference>
<feature type="compositionally biased region" description="Low complexity" evidence="1">
    <location>
        <begin position="580"/>
        <end position="589"/>
    </location>
</feature>
<evidence type="ECO:0008006" key="6">
    <source>
        <dbReference type="Google" id="ProtNLM"/>
    </source>
</evidence>
<organism evidence="4 5">
    <name type="scientific">Mollisia scopiformis</name>
    <name type="common">Conifer needle endophyte fungus</name>
    <name type="synonym">Phialocephala scopiformis</name>
    <dbReference type="NCBI Taxonomy" id="149040"/>
    <lineage>
        <taxon>Eukaryota</taxon>
        <taxon>Fungi</taxon>
        <taxon>Dikarya</taxon>
        <taxon>Ascomycota</taxon>
        <taxon>Pezizomycotina</taxon>
        <taxon>Leotiomycetes</taxon>
        <taxon>Helotiales</taxon>
        <taxon>Mollisiaceae</taxon>
        <taxon>Mollisia</taxon>
    </lineage>
</organism>
<sequence>MVSPVEERWKYAQKVETNLQKLLKNKEEYPSYNDIEHLIREFRIACEAVIFLDFKHAVSVKVEQRLWDAHVLINSRYRTMLEGLRKPNKKQHSVEKRNVEKHYVDFIKTSQFFYKGYIQRLASHFSAMDGLRRIAHRLSLETLTADERVRVTPKLKELIETSCHSSLLRLGDLSRYRNQVRVKDRSWEAAMGYYTLANDLCPDKGSAHNQMAVIALADGNHLNAVYHLFRAIAVKEAHPLARGNLGIEFKKVISAWKHNRPHGKTDSLSTLISWFVLLQARFHEGQEFSLREELEQEVLSRLALLLREQSFPDVLEKIVIVSIAAQAFAGQKVSEQSQESSLDLKSYYFCLEFNVRMILVLLQVLSPELEQDLNGEELPKEATEPKATKPHGNITAVARRILPALRQYNTWLAGEAVILAHVFNPDVNLHAKEMWNMYAMVLTKLVNFFPAVGELPTVHYLLEEDEITVGFEPLRNPAVPPECDLFTDMDGVPKVRSTDPGVERYHPNIEMQARIRDILLTAATMESKDEFPLRLKALNGHHVFTYNADTTTLTSPRTMTSPQHPEGPASTFGSARTNGSSSKQKSSNNDYDADQEESTSAADSMNNAQRWVDDLTEPTSHASAYNETSYGMHSGTAQDVFASINPHGYSTRLQSTPKMLPSLTGLYNSAFAPQAHELQATSPNRPTSARQLSPLSLSTKENRLSAAATLEQMTGYSTFKTGSGYWGRNSSRPVSGSFQQPVNEILQESLNQPYMSYSSAFADSSSMYGNTPQTYNRLNGGSLTGNSFPTGNGNSTIYGGASDFDTDLMLRSSLANGGQSGWTQNFQTPPGGQGG</sequence>
<dbReference type="Pfam" id="PF10374">
    <property type="entry name" value="EST1"/>
    <property type="match status" value="1"/>
</dbReference>
<feature type="domain" description="DNA/RNA-binding" evidence="2">
    <location>
        <begin position="190"/>
        <end position="477"/>
    </location>
</feature>
<dbReference type="InterPro" id="IPR019458">
    <property type="entry name" value="Est1-like_N"/>
</dbReference>
<dbReference type="Gene3D" id="1.25.40.10">
    <property type="entry name" value="Tetratricopeptide repeat domain"/>
    <property type="match status" value="1"/>
</dbReference>
<gene>
    <name evidence="4" type="ORF">LY89DRAFT_731115</name>
</gene>
<dbReference type="Pfam" id="PF10373">
    <property type="entry name" value="EST1_DNA_bind"/>
    <property type="match status" value="1"/>
</dbReference>
<dbReference type="EMBL" id="KQ947410">
    <property type="protein sequence ID" value="KUJ19865.1"/>
    <property type="molecule type" value="Genomic_DNA"/>
</dbReference>
<dbReference type="InterPro" id="IPR018834">
    <property type="entry name" value="DNA/RNA-bd_Est1-type"/>
</dbReference>
<evidence type="ECO:0000313" key="5">
    <source>
        <dbReference type="Proteomes" id="UP000070700"/>
    </source>
</evidence>
<feature type="compositionally biased region" description="Low complexity" evidence="1">
    <location>
        <begin position="552"/>
        <end position="562"/>
    </location>
</feature>
<dbReference type="Proteomes" id="UP000070700">
    <property type="component" value="Unassembled WGS sequence"/>
</dbReference>
<evidence type="ECO:0000256" key="1">
    <source>
        <dbReference type="SAM" id="MobiDB-lite"/>
    </source>
</evidence>
<dbReference type="GeneID" id="28829270"/>
<feature type="region of interest" description="Disordered" evidence="1">
    <location>
        <begin position="815"/>
        <end position="835"/>
    </location>
</feature>
<dbReference type="PANTHER" id="PTHR15696">
    <property type="entry name" value="SMG-7 SUPPRESSOR WITH MORPHOLOGICAL EFFECT ON GENITALIA PROTEIN 7"/>
    <property type="match status" value="1"/>
</dbReference>
<protein>
    <recommendedName>
        <fullName evidence="6">Protein SMG7</fullName>
    </recommendedName>
</protein>
<feature type="region of interest" description="Disordered" evidence="1">
    <location>
        <begin position="552"/>
        <end position="604"/>
    </location>
</feature>
<dbReference type="InterPro" id="IPR045153">
    <property type="entry name" value="Est1/Ebs1-like"/>
</dbReference>